<dbReference type="EMBL" id="JQCR01000003">
    <property type="protein sequence ID" value="KGE17196.1"/>
    <property type="molecule type" value="Genomic_DNA"/>
</dbReference>
<feature type="transmembrane region" description="Helical" evidence="1">
    <location>
        <begin position="20"/>
        <end position="40"/>
    </location>
</feature>
<dbReference type="RefSeq" id="WP_036655776.1">
    <property type="nucleotide sequence ID" value="NZ_JQCR01000003.1"/>
</dbReference>
<dbReference type="Pfam" id="PF12679">
    <property type="entry name" value="ABC2_membrane_2"/>
    <property type="match status" value="1"/>
</dbReference>
<evidence type="ECO:0000313" key="3">
    <source>
        <dbReference type="Proteomes" id="UP000029734"/>
    </source>
</evidence>
<keyword evidence="1" id="KW-1133">Transmembrane helix</keyword>
<sequence length="292" mass="32071">MNIIMSMTWKELLRKRVMLLTLIMTVVFLIGFWFVAGAIGGNDSFVGTDISSAEQLIQRFANGAFILTFGFFFGAFVIAFLSIFSSFSALSGEAEQGVLQALLPRPLPRWKWYLGRWLGYVIFGAAYALLLFIAILLITQAHAAIPRDLFVLLKSFLLFASVVPVIISISMLGSGFLSAIGNGVFMTMLYGAGWLGGMIDKVSGSLPLKPDALQSLQNMTGIMSLLIPADGLQRKMIAELFSFSELSGMIPINESFFGVADAIPSNSFVIYAVLYTVVVLLMGMYRFERKDL</sequence>
<dbReference type="GO" id="GO:0005886">
    <property type="term" value="C:plasma membrane"/>
    <property type="evidence" value="ECO:0007669"/>
    <property type="project" value="UniProtKB-SubCell"/>
</dbReference>
<evidence type="ECO:0000313" key="2">
    <source>
        <dbReference type="EMBL" id="KGE17196.1"/>
    </source>
</evidence>
<dbReference type="GO" id="GO:0140359">
    <property type="term" value="F:ABC-type transporter activity"/>
    <property type="evidence" value="ECO:0007669"/>
    <property type="project" value="InterPro"/>
</dbReference>
<dbReference type="eggNOG" id="COG1277">
    <property type="taxonomic scope" value="Bacteria"/>
</dbReference>
<gene>
    <name evidence="2" type="ORF">PWYN_21405</name>
</gene>
<dbReference type="Proteomes" id="UP000029734">
    <property type="component" value="Unassembled WGS sequence"/>
</dbReference>
<keyword evidence="3" id="KW-1185">Reference proteome</keyword>
<dbReference type="PANTHER" id="PTHR43471">
    <property type="entry name" value="ABC TRANSPORTER PERMEASE"/>
    <property type="match status" value="1"/>
</dbReference>
<feature type="transmembrane region" description="Helical" evidence="1">
    <location>
        <begin position="268"/>
        <end position="287"/>
    </location>
</feature>
<keyword evidence="1" id="KW-0812">Transmembrane</keyword>
<feature type="transmembrane region" description="Helical" evidence="1">
    <location>
        <begin position="150"/>
        <end position="172"/>
    </location>
</feature>
<dbReference type="AlphaFoldDB" id="A0A098M573"/>
<accession>A0A098M573</accession>
<reference evidence="2 3" key="1">
    <citation type="submission" date="2014-08" db="EMBL/GenBank/DDBJ databases">
        <authorList>
            <person name="den Bakker H.C."/>
        </authorList>
    </citation>
    <scope>NUCLEOTIDE SEQUENCE [LARGE SCALE GENOMIC DNA]</scope>
    <source>
        <strain evidence="2 3">DSM 18334</strain>
    </source>
</reference>
<keyword evidence="1" id="KW-0472">Membrane</keyword>
<reference evidence="2 3" key="2">
    <citation type="submission" date="2014-10" db="EMBL/GenBank/DDBJ databases">
        <title>Comparative genomics of the Paenibacillus odorifer group.</title>
        <authorList>
            <person name="Tsai Y.-C."/>
            <person name="Martin N."/>
            <person name="Korlach J."/>
            <person name="Wiedmann M."/>
        </authorList>
    </citation>
    <scope>NUCLEOTIDE SEQUENCE [LARGE SCALE GENOMIC DNA]</scope>
    <source>
        <strain evidence="2 3">DSM 18334</strain>
    </source>
</reference>
<organism evidence="2 3">
    <name type="scientific">Paenibacillus wynnii</name>
    <dbReference type="NCBI Taxonomy" id="268407"/>
    <lineage>
        <taxon>Bacteria</taxon>
        <taxon>Bacillati</taxon>
        <taxon>Bacillota</taxon>
        <taxon>Bacilli</taxon>
        <taxon>Bacillales</taxon>
        <taxon>Paenibacillaceae</taxon>
        <taxon>Paenibacillus</taxon>
    </lineage>
</organism>
<name>A0A098M573_9BACL</name>
<protein>
    <recommendedName>
        <fullName evidence="4">ABC transporter permease</fullName>
    </recommendedName>
</protein>
<comment type="caution">
    <text evidence="2">The sequence shown here is derived from an EMBL/GenBank/DDBJ whole genome shotgun (WGS) entry which is preliminary data.</text>
</comment>
<evidence type="ECO:0000256" key="1">
    <source>
        <dbReference type="SAM" id="Phobius"/>
    </source>
</evidence>
<evidence type="ECO:0008006" key="4">
    <source>
        <dbReference type="Google" id="ProtNLM"/>
    </source>
</evidence>
<feature type="transmembrane region" description="Helical" evidence="1">
    <location>
        <begin position="117"/>
        <end position="138"/>
    </location>
</feature>
<feature type="transmembrane region" description="Helical" evidence="1">
    <location>
        <begin position="179"/>
        <end position="199"/>
    </location>
</feature>
<feature type="transmembrane region" description="Helical" evidence="1">
    <location>
        <begin position="60"/>
        <end position="84"/>
    </location>
</feature>
<proteinExistence type="predicted"/>
<dbReference type="OrthoDB" id="5146022at2"/>
<dbReference type="STRING" id="268407.PWYN_21405"/>